<feature type="domain" description="N-acetyltransferase" evidence="3">
    <location>
        <begin position="25"/>
        <end position="184"/>
    </location>
</feature>
<dbReference type="Proteomes" id="UP000092024">
    <property type="component" value="Unassembled WGS sequence"/>
</dbReference>
<comment type="caution">
    <text evidence="4">The sequence shown here is derived from an EMBL/GenBank/DDBJ whole genome shotgun (WGS) entry which is preliminary data.</text>
</comment>
<dbReference type="PANTHER" id="PTHR43420">
    <property type="entry name" value="ACETYLTRANSFERASE"/>
    <property type="match status" value="1"/>
</dbReference>
<dbReference type="InterPro" id="IPR016181">
    <property type="entry name" value="Acyl_CoA_acyltransferase"/>
</dbReference>
<evidence type="ECO:0000256" key="1">
    <source>
        <dbReference type="ARBA" id="ARBA00022679"/>
    </source>
</evidence>
<dbReference type="CDD" id="cd04301">
    <property type="entry name" value="NAT_SF"/>
    <property type="match status" value="1"/>
</dbReference>
<sequence length="185" mass="21185">MEIKQLHELSADELQQLGAFGYQSTEKYELTIEESQDVFNLGLKLVSLEKPYIKCEMNEEEDIQRYAKLARAGYALGLLINNRLAALAVTEPQAWNNTLMLWHLQVHESHRRKGYGKLLMDFVCRYAEEAGFRAVSLETQTTNVPAIRFYRHCGFTIEAIDKSLYSNNDDGSGEAALFMRKKLQA</sequence>
<keyword evidence="1 4" id="KW-0808">Transferase</keyword>
<dbReference type="InterPro" id="IPR050680">
    <property type="entry name" value="YpeA/RimI_acetyltransf"/>
</dbReference>
<dbReference type="Pfam" id="PF00583">
    <property type="entry name" value="Acetyltransf_1"/>
    <property type="match status" value="1"/>
</dbReference>
<keyword evidence="5" id="KW-1185">Reference proteome</keyword>
<accession>A0A1A5YJZ1</accession>
<keyword evidence="2" id="KW-0012">Acyltransferase</keyword>
<organism evidence="4 5">
    <name type="scientific">Paenibacillus oryzae</name>
    <dbReference type="NCBI Taxonomy" id="1844972"/>
    <lineage>
        <taxon>Bacteria</taxon>
        <taxon>Bacillati</taxon>
        <taxon>Bacillota</taxon>
        <taxon>Bacilli</taxon>
        <taxon>Bacillales</taxon>
        <taxon>Paenibacillaceae</taxon>
        <taxon>Paenibacillus</taxon>
    </lineage>
</organism>
<dbReference type="EMBL" id="LYPA01000051">
    <property type="protein sequence ID" value="OBR65936.1"/>
    <property type="molecule type" value="Genomic_DNA"/>
</dbReference>
<evidence type="ECO:0000313" key="4">
    <source>
        <dbReference type="EMBL" id="OBR65936.1"/>
    </source>
</evidence>
<evidence type="ECO:0000256" key="2">
    <source>
        <dbReference type="ARBA" id="ARBA00023315"/>
    </source>
</evidence>
<dbReference type="SUPFAM" id="SSF55729">
    <property type="entry name" value="Acyl-CoA N-acyltransferases (Nat)"/>
    <property type="match status" value="1"/>
</dbReference>
<dbReference type="PROSITE" id="PS51186">
    <property type="entry name" value="GNAT"/>
    <property type="match status" value="1"/>
</dbReference>
<dbReference type="InterPro" id="IPR000182">
    <property type="entry name" value="GNAT_dom"/>
</dbReference>
<dbReference type="AlphaFoldDB" id="A0A1A5YJZ1"/>
<reference evidence="4 5" key="1">
    <citation type="submission" date="2016-05" db="EMBL/GenBank/DDBJ databases">
        <title>Paenibacillus oryzae. sp. nov., isolated from the rice root.</title>
        <authorList>
            <person name="Zhang J."/>
            <person name="Zhang X."/>
        </authorList>
    </citation>
    <scope>NUCLEOTIDE SEQUENCE [LARGE SCALE GENOMIC DNA]</scope>
    <source>
        <strain evidence="4 5">1DrF-4</strain>
    </source>
</reference>
<gene>
    <name evidence="4" type="ORF">A7K91_18110</name>
</gene>
<dbReference type="RefSeq" id="WP_068682600.1">
    <property type="nucleotide sequence ID" value="NZ_LYPA01000051.1"/>
</dbReference>
<evidence type="ECO:0000313" key="5">
    <source>
        <dbReference type="Proteomes" id="UP000092024"/>
    </source>
</evidence>
<proteinExistence type="predicted"/>
<evidence type="ECO:0000259" key="3">
    <source>
        <dbReference type="PROSITE" id="PS51186"/>
    </source>
</evidence>
<protein>
    <submittedName>
        <fullName evidence="4">GCN5 family acetyltransferase</fullName>
    </submittedName>
</protein>
<dbReference type="OrthoDB" id="9800193at2"/>
<dbReference type="STRING" id="1844972.A7K91_18110"/>
<dbReference type="Gene3D" id="3.40.630.30">
    <property type="match status" value="1"/>
</dbReference>
<dbReference type="GO" id="GO:0016747">
    <property type="term" value="F:acyltransferase activity, transferring groups other than amino-acyl groups"/>
    <property type="evidence" value="ECO:0007669"/>
    <property type="project" value="InterPro"/>
</dbReference>
<name>A0A1A5YJZ1_9BACL</name>